<keyword evidence="2" id="KW-1185">Reference proteome</keyword>
<comment type="caution">
    <text evidence="1">The sequence shown here is derived from an EMBL/GenBank/DDBJ whole genome shotgun (WGS) entry which is preliminary data.</text>
</comment>
<dbReference type="AlphaFoldDB" id="A0A448X9U2"/>
<evidence type="ECO:0000313" key="1">
    <source>
        <dbReference type="EMBL" id="VEL31739.1"/>
    </source>
</evidence>
<evidence type="ECO:0000313" key="2">
    <source>
        <dbReference type="Proteomes" id="UP000784294"/>
    </source>
</evidence>
<dbReference type="Proteomes" id="UP000784294">
    <property type="component" value="Unassembled WGS sequence"/>
</dbReference>
<proteinExistence type="predicted"/>
<name>A0A448X9U2_9PLAT</name>
<protein>
    <submittedName>
        <fullName evidence="1">Uncharacterized protein</fullName>
    </submittedName>
</protein>
<dbReference type="EMBL" id="CAAALY010125857">
    <property type="protein sequence ID" value="VEL31739.1"/>
    <property type="molecule type" value="Genomic_DNA"/>
</dbReference>
<gene>
    <name evidence="1" type="ORF">PXEA_LOCUS25179</name>
</gene>
<accession>A0A448X9U2</accession>
<reference evidence="1" key="1">
    <citation type="submission" date="2018-11" db="EMBL/GenBank/DDBJ databases">
        <authorList>
            <consortium name="Pathogen Informatics"/>
        </authorList>
    </citation>
    <scope>NUCLEOTIDE SEQUENCE</scope>
</reference>
<organism evidence="1 2">
    <name type="scientific">Protopolystoma xenopodis</name>
    <dbReference type="NCBI Taxonomy" id="117903"/>
    <lineage>
        <taxon>Eukaryota</taxon>
        <taxon>Metazoa</taxon>
        <taxon>Spiralia</taxon>
        <taxon>Lophotrochozoa</taxon>
        <taxon>Platyhelminthes</taxon>
        <taxon>Monogenea</taxon>
        <taxon>Polyopisthocotylea</taxon>
        <taxon>Polystomatidea</taxon>
        <taxon>Polystomatidae</taxon>
        <taxon>Protopolystoma</taxon>
    </lineage>
</organism>
<sequence>MSAGHQHRVYVTSENDVSEIARRSDPNGLAGSTAVIEMHLPDPRKPKGYKLGVSVQACIIPLLMI</sequence>